<sequence length="179" mass="21042">MDKIISIGCIFLLVFFGIAQEIEQGVPWSEDIRLTWADFKGKVPPGEPTAATTASGISYSYSANLLHHEVKLDFEVNAYFYPNESWYKPQLCNENTLAHEQLHFDITEIFARKMRNKLHRTSFSDDVKAEVRKIYKDILKELQEYQERYDWETNFSRNREKQAEWNQKIAEALKNQSNP</sequence>
<gene>
    <name evidence="1" type="ORF">GVT53_03205</name>
</gene>
<name>A0A6G7IZV0_9FLAO</name>
<reference evidence="1 2" key="1">
    <citation type="submission" date="2020-02" db="EMBL/GenBank/DDBJ databases">
        <title>Complete genome of Muricauda sp. 501str8.</title>
        <authorList>
            <person name="Dong B."/>
            <person name="Zhu S."/>
            <person name="Yang J."/>
            <person name="Chen J."/>
        </authorList>
    </citation>
    <scope>NUCLEOTIDE SEQUENCE [LARGE SCALE GENOMIC DNA]</scope>
    <source>
        <strain evidence="1 2">501str8</strain>
    </source>
</reference>
<dbReference type="Proteomes" id="UP000502928">
    <property type="component" value="Chromosome"/>
</dbReference>
<dbReference type="EMBL" id="CP049616">
    <property type="protein sequence ID" value="QII43722.1"/>
    <property type="molecule type" value="Genomic_DNA"/>
</dbReference>
<keyword evidence="2" id="KW-1185">Reference proteome</keyword>
<evidence type="ECO:0000313" key="1">
    <source>
        <dbReference type="EMBL" id="QII43722.1"/>
    </source>
</evidence>
<proteinExistence type="predicted"/>
<organism evidence="1 2">
    <name type="scientific">Flagellimonas oceani</name>
    <dbReference type="NCBI Taxonomy" id="2698672"/>
    <lineage>
        <taxon>Bacteria</taxon>
        <taxon>Pseudomonadati</taxon>
        <taxon>Bacteroidota</taxon>
        <taxon>Flavobacteriia</taxon>
        <taxon>Flavobacteriales</taxon>
        <taxon>Flavobacteriaceae</taxon>
        <taxon>Flagellimonas</taxon>
    </lineage>
</organism>
<dbReference type="RefSeq" id="WP_166247389.1">
    <property type="nucleotide sequence ID" value="NZ_CP049616.1"/>
</dbReference>
<accession>A0A6G7IZV0</accession>
<dbReference type="InterPro" id="IPR010321">
    <property type="entry name" value="DUF922"/>
</dbReference>
<dbReference type="AlphaFoldDB" id="A0A6G7IZV0"/>
<evidence type="ECO:0000313" key="2">
    <source>
        <dbReference type="Proteomes" id="UP000502928"/>
    </source>
</evidence>
<protein>
    <submittedName>
        <fullName evidence="1">DUF922 domain-containing protein</fullName>
    </submittedName>
</protein>
<dbReference type="Pfam" id="PF06037">
    <property type="entry name" value="DUF922"/>
    <property type="match status" value="1"/>
</dbReference>
<dbReference type="KEGG" id="mut:GVT53_03205"/>